<keyword evidence="1" id="KW-0812">Transmembrane</keyword>
<feature type="transmembrane region" description="Helical" evidence="1">
    <location>
        <begin position="195"/>
        <end position="213"/>
    </location>
</feature>
<dbReference type="EMBL" id="LNYE01000022">
    <property type="protein sequence ID" value="KTD10985.1"/>
    <property type="molecule type" value="Genomic_DNA"/>
</dbReference>
<feature type="transmembrane region" description="Helical" evidence="1">
    <location>
        <begin position="107"/>
        <end position="129"/>
    </location>
</feature>
<dbReference type="EMBL" id="UGOB01000001">
    <property type="protein sequence ID" value="STX44672.1"/>
    <property type="molecule type" value="Genomic_DNA"/>
</dbReference>
<dbReference type="PANTHER" id="PTHR33452">
    <property type="entry name" value="OXIDOREDUCTASE CATD-RELATED"/>
    <property type="match status" value="1"/>
</dbReference>
<feature type="transmembrane region" description="Helical" evidence="1">
    <location>
        <begin position="12"/>
        <end position="34"/>
    </location>
</feature>
<accession>A0A378JA66</accession>
<proteinExistence type="predicted"/>
<name>A0A378JA66_9GAMM</name>
<organism evidence="5 7">
    <name type="scientific">Legionella gratiana</name>
    <dbReference type="NCBI Taxonomy" id="45066"/>
    <lineage>
        <taxon>Bacteria</taxon>
        <taxon>Pseudomonadati</taxon>
        <taxon>Pseudomonadota</taxon>
        <taxon>Gammaproteobacteria</taxon>
        <taxon>Legionellales</taxon>
        <taxon>Legionellaceae</taxon>
        <taxon>Legionella</taxon>
    </lineage>
</organism>
<dbReference type="AlphaFoldDB" id="A0A378JA66"/>
<dbReference type="RefSeq" id="WP_058499064.1">
    <property type="nucleotide sequence ID" value="NZ_CAAAHW010000003.1"/>
</dbReference>
<feature type="transmembrane region" description="Helical" evidence="1">
    <location>
        <begin position="141"/>
        <end position="166"/>
    </location>
</feature>
<feature type="domain" description="Thiosulphate:quinone oxidoreductase small subunit DoxA" evidence="3">
    <location>
        <begin position="215"/>
        <end position="346"/>
    </location>
</feature>
<dbReference type="InterPro" id="IPR011636">
    <property type="entry name" value="DoxA"/>
</dbReference>
<evidence type="ECO:0000313" key="6">
    <source>
        <dbReference type="Proteomes" id="UP000054691"/>
    </source>
</evidence>
<keyword evidence="1" id="KW-0472">Membrane</keyword>
<evidence type="ECO:0000313" key="4">
    <source>
        <dbReference type="EMBL" id="KTD10985.1"/>
    </source>
</evidence>
<feature type="domain" description="TQO small subunit DoxD" evidence="2">
    <location>
        <begin position="23"/>
        <end position="180"/>
    </location>
</feature>
<reference evidence="4 6" key="1">
    <citation type="submission" date="2015-11" db="EMBL/GenBank/DDBJ databases">
        <title>Genomic analysis of 38 Legionella species identifies large and diverse effector repertoires.</title>
        <authorList>
            <person name="Burstein D."/>
            <person name="Amaro F."/>
            <person name="Zusman T."/>
            <person name="Lifshitz Z."/>
            <person name="Cohen O."/>
            <person name="Gilbert J.A."/>
            <person name="Pupko T."/>
            <person name="Shuman H.A."/>
            <person name="Segal G."/>
        </authorList>
    </citation>
    <scope>NUCLEOTIDE SEQUENCE [LARGE SCALE GENOMIC DNA]</scope>
    <source>
        <strain evidence="4 6">Lyon 8420412</strain>
    </source>
</reference>
<sequence>MELNYKDATKNIYEWRMFGWLALSIRFVQGWIFWGGGSRRFIYAPQKIDPYSTQWMANKIQSAMPGALFDLSPVVSFLLHHFTFLYAAIILFSLVELLSGLGLIFGFFTRASAMLTVFISIVLMILFGWQGSTCLDEWTMAVSNLSMGLTLFLTGGTVCSIDAWIIKRHPQLAQKSWFQFLNSGPWAYATIKKTALIFFIFTAIFSVGTYNYYRGAVFTPYHAGPVNPDVFHLDLARGQLQKDGTVHFTITVNSGPSSTPSYIMRIELLNNTKDEVEIWTASQLSLLPQSAILNSYDYNKIGVDMYGLIAPESAKAEITLPPTKIIILPSGHYFLRVYTIDGKRWDLKLTGPPNQ</sequence>
<evidence type="ECO:0000313" key="5">
    <source>
        <dbReference type="EMBL" id="STX44672.1"/>
    </source>
</evidence>
<dbReference type="InterPro" id="IPR051907">
    <property type="entry name" value="DoxX-like_oxidoreductase"/>
</dbReference>
<evidence type="ECO:0000313" key="7">
    <source>
        <dbReference type="Proteomes" id="UP000254476"/>
    </source>
</evidence>
<keyword evidence="6" id="KW-1185">Reference proteome</keyword>
<dbReference type="Proteomes" id="UP000054691">
    <property type="component" value="Unassembled WGS sequence"/>
</dbReference>
<dbReference type="InterPro" id="IPR007301">
    <property type="entry name" value="DoxD"/>
</dbReference>
<dbReference type="GO" id="GO:0005886">
    <property type="term" value="C:plasma membrane"/>
    <property type="evidence" value="ECO:0007669"/>
    <property type="project" value="TreeGrafter"/>
</dbReference>
<dbReference type="STRING" id="45066.Lgra_1951"/>
<protein>
    <submittedName>
        <fullName evidence="5">TQO small subunit DoxD</fullName>
    </submittedName>
</protein>
<evidence type="ECO:0000259" key="2">
    <source>
        <dbReference type="Pfam" id="PF04173"/>
    </source>
</evidence>
<dbReference type="Proteomes" id="UP000254476">
    <property type="component" value="Unassembled WGS sequence"/>
</dbReference>
<evidence type="ECO:0000256" key="1">
    <source>
        <dbReference type="SAM" id="Phobius"/>
    </source>
</evidence>
<dbReference type="PANTHER" id="PTHR33452:SF1">
    <property type="entry name" value="INNER MEMBRANE PROTEIN YPHA-RELATED"/>
    <property type="match status" value="1"/>
</dbReference>
<feature type="transmembrane region" description="Helical" evidence="1">
    <location>
        <begin position="74"/>
        <end position="95"/>
    </location>
</feature>
<dbReference type="OrthoDB" id="9790967at2"/>
<dbReference type="Pfam" id="PF07680">
    <property type="entry name" value="DoxA"/>
    <property type="match status" value="1"/>
</dbReference>
<evidence type="ECO:0000259" key="3">
    <source>
        <dbReference type="Pfam" id="PF07680"/>
    </source>
</evidence>
<keyword evidence="1" id="KW-1133">Transmembrane helix</keyword>
<reference evidence="5 7" key="2">
    <citation type="submission" date="2018-06" db="EMBL/GenBank/DDBJ databases">
        <authorList>
            <consortium name="Pathogen Informatics"/>
            <person name="Doyle S."/>
        </authorList>
    </citation>
    <scope>NUCLEOTIDE SEQUENCE [LARGE SCALE GENOMIC DNA]</scope>
    <source>
        <strain evidence="5 7">NCTC12388</strain>
    </source>
</reference>
<dbReference type="Pfam" id="PF04173">
    <property type="entry name" value="DoxD"/>
    <property type="match status" value="1"/>
</dbReference>
<gene>
    <name evidence="4" type="ORF">Lgra_1951</name>
    <name evidence="5" type="ORF">NCTC12388_01658</name>
</gene>